<dbReference type="GO" id="GO:0005737">
    <property type="term" value="C:cytoplasm"/>
    <property type="evidence" value="ECO:0007669"/>
    <property type="project" value="UniProtKB-SubCell"/>
</dbReference>
<evidence type="ECO:0000259" key="12">
    <source>
        <dbReference type="Pfam" id="PF23559"/>
    </source>
</evidence>
<dbReference type="GO" id="GO:0051607">
    <property type="term" value="P:defense response to virus"/>
    <property type="evidence" value="ECO:0007669"/>
    <property type="project" value="UniProtKB-ARBA"/>
</dbReference>
<dbReference type="FunFam" id="3.40.50.300:FF:001091">
    <property type="entry name" value="Probable disease resistance protein At1g61300"/>
    <property type="match status" value="1"/>
</dbReference>
<evidence type="ECO:0000256" key="1">
    <source>
        <dbReference type="ARBA" id="ARBA00002074"/>
    </source>
</evidence>
<dbReference type="Gene3D" id="3.80.10.10">
    <property type="entry name" value="Ribonuclease Inhibitor"/>
    <property type="match status" value="1"/>
</dbReference>
<keyword evidence="5" id="KW-0433">Leucine-rich repeat</keyword>
<gene>
    <name evidence="14" type="ORF">Slati_3553800</name>
</gene>
<dbReference type="InterPro" id="IPR002182">
    <property type="entry name" value="NB-ARC"/>
</dbReference>
<dbReference type="InterPro" id="IPR042197">
    <property type="entry name" value="Apaf_helical"/>
</dbReference>
<evidence type="ECO:0000256" key="8">
    <source>
        <dbReference type="ARBA" id="ARBA00022741"/>
    </source>
</evidence>
<dbReference type="Pfam" id="PF23559">
    <property type="entry name" value="WHD_DRP"/>
    <property type="match status" value="1"/>
</dbReference>
<organism evidence="14">
    <name type="scientific">Sesamum latifolium</name>
    <dbReference type="NCBI Taxonomy" id="2727402"/>
    <lineage>
        <taxon>Eukaryota</taxon>
        <taxon>Viridiplantae</taxon>
        <taxon>Streptophyta</taxon>
        <taxon>Embryophyta</taxon>
        <taxon>Tracheophyta</taxon>
        <taxon>Spermatophyta</taxon>
        <taxon>Magnoliopsida</taxon>
        <taxon>eudicotyledons</taxon>
        <taxon>Gunneridae</taxon>
        <taxon>Pentapetalae</taxon>
        <taxon>asterids</taxon>
        <taxon>lamiids</taxon>
        <taxon>Lamiales</taxon>
        <taxon>Pedaliaceae</taxon>
        <taxon>Sesamum</taxon>
    </lineage>
</organism>
<dbReference type="InterPro" id="IPR058922">
    <property type="entry name" value="WHD_DRP"/>
</dbReference>
<dbReference type="Gene3D" id="1.20.5.4130">
    <property type="match status" value="1"/>
</dbReference>
<comment type="similarity">
    <text evidence="3">Belongs to the disease resistance NB-LRR family.</text>
</comment>
<dbReference type="Pfam" id="PF00931">
    <property type="entry name" value="NB-ARC"/>
    <property type="match status" value="1"/>
</dbReference>
<comment type="function">
    <text evidence="1">Confers resistance to late blight (Phytophthora infestans) races carrying the avirulence gene Avr1. Resistance proteins guard the plant against pathogens that contain an appropriate avirulence protein via an indirect interaction with this avirulence protein. That triggers a defense system including the hypersensitive response, which restricts the pathogen growth.</text>
</comment>
<name>A0AAW2UIT3_9LAMI</name>
<evidence type="ECO:0000259" key="13">
    <source>
        <dbReference type="Pfam" id="PF23598"/>
    </source>
</evidence>
<dbReference type="Gene3D" id="3.40.50.300">
    <property type="entry name" value="P-loop containing nucleotide triphosphate hydrolases"/>
    <property type="match status" value="1"/>
</dbReference>
<evidence type="ECO:0000256" key="9">
    <source>
        <dbReference type="ARBA" id="ARBA00022821"/>
    </source>
</evidence>
<feature type="domain" description="NB-ARC" evidence="11">
    <location>
        <begin position="145"/>
        <end position="330"/>
    </location>
</feature>
<dbReference type="SUPFAM" id="SSF52540">
    <property type="entry name" value="P-loop containing nucleoside triphosphate hydrolases"/>
    <property type="match status" value="1"/>
</dbReference>
<proteinExistence type="inferred from homology"/>
<evidence type="ECO:0000256" key="3">
    <source>
        <dbReference type="ARBA" id="ARBA00008894"/>
    </source>
</evidence>
<dbReference type="GO" id="GO:0043531">
    <property type="term" value="F:ADP binding"/>
    <property type="evidence" value="ECO:0007669"/>
    <property type="project" value="InterPro"/>
</dbReference>
<feature type="domain" description="Disease resistance R13L4/SHOC-2-like LRR" evidence="13">
    <location>
        <begin position="563"/>
        <end position="822"/>
    </location>
</feature>
<dbReference type="GO" id="GO:0005524">
    <property type="term" value="F:ATP binding"/>
    <property type="evidence" value="ECO:0007669"/>
    <property type="project" value="UniProtKB-KW"/>
</dbReference>
<dbReference type="PANTHER" id="PTHR23155:SF1152">
    <property type="entry name" value="AAA+ ATPASE DOMAIN-CONTAINING PROTEIN"/>
    <property type="match status" value="1"/>
</dbReference>
<dbReference type="GO" id="GO:0009626">
    <property type="term" value="P:plant-type hypersensitive response"/>
    <property type="evidence" value="ECO:0007669"/>
    <property type="project" value="UniProtKB-KW"/>
</dbReference>
<dbReference type="AlphaFoldDB" id="A0AAW2UIT3"/>
<dbReference type="Gene3D" id="1.10.10.10">
    <property type="entry name" value="Winged helix-like DNA-binding domain superfamily/Winged helix DNA-binding domain"/>
    <property type="match status" value="1"/>
</dbReference>
<comment type="subcellular location">
    <subcellularLocation>
        <location evidence="2">Cytoplasm</location>
    </subcellularLocation>
</comment>
<keyword evidence="4" id="KW-0963">Cytoplasm</keyword>
<dbReference type="Gene3D" id="1.10.8.430">
    <property type="entry name" value="Helical domain of apoptotic protease-activating factors"/>
    <property type="match status" value="1"/>
</dbReference>
<comment type="caution">
    <text evidence="14">The sequence shown here is derived from an EMBL/GenBank/DDBJ whole genome shotgun (WGS) entry which is preliminary data.</text>
</comment>
<evidence type="ECO:0000256" key="6">
    <source>
        <dbReference type="ARBA" id="ARBA00022667"/>
    </source>
</evidence>
<keyword evidence="7" id="KW-0677">Repeat</keyword>
<sequence length="879" mass="100175">MAYAAVVSLVQILNPHSKSDQSPVKPLHDKFSSLQSSLERIYPVPKRSKVHADELEIDIRDAAYEAQDLIESWQIRSSESEEIPSQDLQEIMSKLDRIAETAKGVADSIGRRTDQDPQKGELLSEEALSTKSTYSSKSGRIVGQEEDFKKIKDLLLGGKEQLQFVPISGLPGIGKTTLARSLYDDEDMEQKKFFQVRSWVTVSQESRPGDILSKLLSSMEIVGQSRDATDSIKKMGDRANEDSAAQLGVNLHQRLFNVKYFIVIDDMWDLKVWNEVRNYLPDNKNGSRILLTTRSADVAKKVNPDIQHVMQPLNEKDSWILLCDNAFREKAFEDGICPPHLEEVGKEIAKHCDGLPLSLTVVGGLLSQKTKKVEDWEFVKDDIYAAVENAESKENRYLEILSLSYNHLPGRLKGCFLYMGAFPEDSEILASKLIKLWVTEGFLTTPSSQNSLEQVARYSLNELIDRNLISRRRVTSDSQIKTCGVHDSLRALAVDESRKQRFFFSRYRYVQDLPEGSDRLRRLSVHKNVLMCLENVYNSTKSIKSARTLLYAGPHHHHPFPFPLKFDLLRVLDALTLYFIEFPNEVAALIHLRYLSLTYNGKIPSSISKLRNLQVLIVRQYPKIIFLGASILPVEIWNMPQLRHLLFTESNLPSLSGLEIDANNSVLLENLQSLSDVHASSCNENVLRHVPNLRKLGTWVEEPIAVHLCLDQLEKLESFKFIVLNPIPNPENDFLPKLVFPETLTKLTLSGCGLHWKDMTIIEELPNLEVLKLREFAFQGPKWDLEDMFFPELKFLLLEALELQIWTASDDNFPSLERLIIRHCYELEKIPPEIAEIGPLRLIQLVDCSPSAVASAQEIKKDKQRTKKDLEVRIHSSWA</sequence>
<feature type="domain" description="Disease resistance protein winged helix" evidence="12">
    <location>
        <begin position="422"/>
        <end position="493"/>
    </location>
</feature>
<evidence type="ECO:0000256" key="5">
    <source>
        <dbReference type="ARBA" id="ARBA00022614"/>
    </source>
</evidence>
<evidence type="ECO:0000256" key="7">
    <source>
        <dbReference type="ARBA" id="ARBA00022737"/>
    </source>
</evidence>
<evidence type="ECO:0000313" key="14">
    <source>
        <dbReference type="EMBL" id="KAL0417219.1"/>
    </source>
</evidence>
<dbReference type="InterPro" id="IPR032675">
    <property type="entry name" value="LRR_dom_sf"/>
</dbReference>
<evidence type="ECO:0000259" key="11">
    <source>
        <dbReference type="Pfam" id="PF00931"/>
    </source>
</evidence>
<reference evidence="14" key="1">
    <citation type="submission" date="2020-06" db="EMBL/GenBank/DDBJ databases">
        <authorList>
            <person name="Li T."/>
            <person name="Hu X."/>
            <person name="Zhang T."/>
            <person name="Song X."/>
            <person name="Zhang H."/>
            <person name="Dai N."/>
            <person name="Sheng W."/>
            <person name="Hou X."/>
            <person name="Wei L."/>
        </authorList>
    </citation>
    <scope>NUCLEOTIDE SEQUENCE</scope>
    <source>
        <strain evidence="14">KEN1</strain>
        <tissue evidence="14">Leaf</tissue>
    </source>
</reference>
<dbReference type="InterPro" id="IPR055414">
    <property type="entry name" value="LRR_R13L4/SHOC2-like"/>
</dbReference>
<evidence type="ECO:0000256" key="4">
    <source>
        <dbReference type="ARBA" id="ARBA00022490"/>
    </source>
</evidence>
<evidence type="ECO:0000256" key="10">
    <source>
        <dbReference type="ARBA" id="ARBA00022840"/>
    </source>
</evidence>
<dbReference type="InterPro" id="IPR044974">
    <property type="entry name" value="Disease_R_plants"/>
</dbReference>
<keyword evidence="9" id="KW-0611">Plant defense</keyword>
<dbReference type="EMBL" id="JACGWN010000012">
    <property type="protein sequence ID" value="KAL0417219.1"/>
    <property type="molecule type" value="Genomic_DNA"/>
</dbReference>
<dbReference type="Pfam" id="PF23598">
    <property type="entry name" value="LRR_14"/>
    <property type="match status" value="1"/>
</dbReference>
<dbReference type="FunFam" id="1.10.10.10:FF:000322">
    <property type="entry name" value="Probable disease resistance protein At1g63360"/>
    <property type="match status" value="1"/>
</dbReference>
<reference evidence="14" key="2">
    <citation type="journal article" date="2024" name="Plant">
        <title>Genomic evolution and insights into agronomic trait innovations of Sesamum species.</title>
        <authorList>
            <person name="Miao H."/>
            <person name="Wang L."/>
            <person name="Qu L."/>
            <person name="Liu H."/>
            <person name="Sun Y."/>
            <person name="Le M."/>
            <person name="Wang Q."/>
            <person name="Wei S."/>
            <person name="Zheng Y."/>
            <person name="Lin W."/>
            <person name="Duan Y."/>
            <person name="Cao H."/>
            <person name="Xiong S."/>
            <person name="Wang X."/>
            <person name="Wei L."/>
            <person name="Li C."/>
            <person name="Ma Q."/>
            <person name="Ju M."/>
            <person name="Zhao R."/>
            <person name="Li G."/>
            <person name="Mu C."/>
            <person name="Tian Q."/>
            <person name="Mei H."/>
            <person name="Zhang T."/>
            <person name="Gao T."/>
            <person name="Zhang H."/>
        </authorList>
    </citation>
    <scope>NUCLEOTIDE SEQUENCE</scope>
    <source>
        <strain evidence="14">KEN1</strain>
    </source>
</reference>
<dbReference type="PRINTS" id="PR00364">
    <property type="entry name" value="DISEASERSIST"/>
</dbReference>
<dbReference type="SUPFAM" id="SSF52058">
    <property type="entry name" value="L domain-like"/>
    <property type="match status" value="1"/>
</dbReference>
<accession>A0AAW2UIT3</accession>
<keyword evidence="6" id="KW-0381">Hypersensitive response</keyword>
<evidence type="ECO:0000256" key="2">
    <source>
        <dbReference type="ARBA" id="ARBA00004496"/>
    </source>
</evidence>
<keyword evidence="8" id="KW-0547">Nucleotide-binding</keyword>
<dbReference type="PANTHER" id="PTHR23155">
    <property type="entry name" value="DISEASE RESISTANCE PROTEIN RP"/>
    <property type="match status" value="1"/>
</dbReference>
<dbReference type="InterPro" id="IPR036388">
    <property type="entry name" value="WH-like_DNA-bd_sf"/>
</dbReference>
<keyword evidence="10" id="KW-0067">ATP-binding</keyword>
<protein>
    <submittedName>
        <fullName evidence="14">Late blight resistance protein R1-A</fullName>
    </submittedName>
</protein>
<dbReference type="InterPro" id="IPR027417">
    <property type="entry name" value="P-loop_NTPase"/>
</dbReference>